<name>S9TGR9_9TRYP</name>
<keyword evidence="1" id="KW-1133">Transmembrane helix</keyword>
<organism evidence="2 3">
    <name type="scientific">Strigomonas culicis</name>
    <dbReference type="NCBI Taxonomy" id="28005"/>
    <lineage>
        <taxon>Eukaryota</taxon>
        <taxon>Discoba</taxon>
        <taxon>Euglenozoa</taxon>
        <taxon>Kinetoplastea</taxon>
        <taxon>Metakinetoplastina</taxon>
        <taxon>Trypanosomatida</taxon>
        <taxon>Trypanosomatidae</taxon>
        <taxon>Strigomonadinae</taxon>
        <taxon>Strigomonas</taxon>
    </lineage>
</organism>
<reference evidence="2 3" key="1">
    <citation type="journal article" date="2013" name="PLoS ONE">
        <title>Predicting the Proteins of Angomonas deanei, Strigomonas culicis and Their Respective Endosymbionts Reveals New Aspects of the Trypanosomatidae Family.</title>
        <authorList>
            <person name="Motta M.C."/>
            <person name="Martins A.C."/>
            <person name="de Souza S.S."/>
            <person name="Catta-Preta C.M."/>
            <person name="Silva R."/>
            <person name="Klein C.C."/>
            <person name="de Almeida L.G."/>
            <person name="de Lima Cunha O."/>
            <person name="Ciapina L.P."/>
            <person name="Brocchi M."/>
            <person name="Colabardini A.C."/>
            <person name="de Araujo Lima B."/>
            <person name="Machado C.R."/>
            <person name="de Almeida Soares C.M."/>
            <person name="Probst C.M."/>
            <person name="de Menezes C.B."/>
            <person name="Thompson C.E."/>
            <person name="Bartholomeu D.C."/>
            <person name="Gradia D.F."/>
            <person name="Pavoni D.P."/>
            <person name="Grisard E.C."/>
            <person name="Fantinatti-Garboggini F."/>
            <person name="Marchini F.K."/>
            <person name="Rodrigues-Luiz G.F."/>
            <person name="Wagner G."/>
            <person name="Goldman G.H."/>
            <person name="Fietto J.L."/>
            <person name="Elias M.C."/>
            <person name="Goldman M.H."/>
            <person name="Sagot M.F."/>
            <person name="Pereira M."/>
            <person name="Stoco P.H."/>
            <person name="de Mendonca-Neto R.P."/>
            <person name="Teixeira S.M."/>
            <person name="Maciel T.E."/>
            <person name="de Oliveira Mendes T.A."/>
            <person name="Urmenyi T.P."/>
            <person name="de Souza W."/>
            <person name="Schenkman S."/>
            <person name="de Vasconcelos A.T."/>
        </authorList>
    </citation>
    <scope>NUCLEOTIDE SEQUENCE [LARGE SCALE GENOMIC DNA]</scope>
</reference>
<dbReference type="AlphaFoldDB" id="S9TGR9"/>
<keyword evidence="1" id="KW-0812">Transmembrane</keyword>
<gene>
    <name evidence="2" type="ORF">STCU_10735</name>
</gene>
<evidence type="ECO:0000313" key="3">
    <source>
        <dbReference type="Proteomes" id="UP000015354"/>
    </source>
</evidence>
<evidence type="ECO:0000313" key="2">
    <source>
        <dbReference type="EMBL" id="EPY17247.1"/>
    </source>
</evidence>
<proteinExistence type="predicted"/>
<comment type="caution">
    <text evidence="2">The sequence shown here is derived from an EMBL/GenBank/DDBJ whole genome shotgun (WGS) entry which is preliminary data.</text>
</comment>
<evidence type="ECO:0000256" key="1">
    <source>
        <dbReference type="SAM" id="Phobius"/>
    </source>
</evidence>
<feature type="transmembrane region" description="Helical" evidence="1">
    <location>
        <begin position="24"/>
        <end position="41"/>
    </location>
</feature>
<dbReference type="EMBL" id="ATMH01010585">
    <property type="protein sequence ID" value="EPY17247.1"/>
    <property type="molecule type" value="Genomic_DNA"/>
</dbReference>
<accession>S9TGR9</accession>
<dbReference type="Proteomes" id="UP000015354">
    <property type="component" value="Unassembled WGS sequence"/>
</dbReference>
<keyword evidence="3" id="KW-1185">Reference proteome</keyword>
<keyword evidence="1" id="KW-0472">Membrane</keyword>
<protein>
    <submittedName>
        <fullName evidence="2">Uncharacterized protein</fullName>
    </submittedName>
</protein>
<sequence>MHGRVLCVLLHSNGWSFFPFHSDYFALFIFFCLHVELAKYVSVTDHITKLHELSFLFVRQLFTTLFFFSSPSSSSLKKKKTDPFKEKVRFYY</sequence>